<organism evidence="2 3">
    <name type="scientific">Phytophthora fragariaefolia</name>
    <dbReference type="NCBI Taxonomy" id="1490495"/>
    <lineage>
        <taxon>Eukaryota</taxon>
        <taxon>Sar</taxon>
        <taxon>Stramenopiles</taxon>
        <taxon>Oomycota</taxon>
        <taxon>Peronosporomycetes</taxon>
        <taxon>Peronosporales</taxon>
        <taxon>Peronosporaceae</taxon>
        <taxon>Phytophthora</taxon>
    </lineage>
</organism>
<protein>
    <submittedName>
        <fullName evidence="2">Unnamed protein product</fullName>
    </submittedName>
</protein>
<reference evidence="2" key="1">
    <citation type="submission" date="2023-04" db="EMBL/GenBank/DDBJ databases">
        <title>Phytophthora fragariaefolia NBRC 109709.</title>
        <authorList>
            <person name="Ichikawa N."/>
            <person name="Sato H."/>
            <person name="Tonouchi N."/>
        </authorList>
    </citation>
    <scope>NUCLEOTIDE SEQUENCE</scope>
    <source>
        <strain evidence="2">NBRC 109709</strain>
    </source>
</reference>
<name>A0A9W6YAY4_9STRA</name>
<feature type="compositionally biased region" description="Polar residues" evidence="1">
    <location>
        <begin position="1"/>
        <end position="15"/>
    </location>
</feature>
<dbReference type="EMBL" id="BSXT01004722">
    <property type="protein sequence ID" value="GMF58732.1"/>
    <property type="molecule type" value="Genomic_DNA"/>
</dbReference>
<sequence length="90" mass="9601">MESTNDSRTPAQNHHSGVDNGLLSLKMPASNYRIGSNNTGSVVMHGAVELPAVKGINLALAVYMYTGLDGRMTDQHVEGGYKQHFAVAVT</sequence>
<dbReference type="Proteomes" id="UP001165121">
    <property type="component" value="Unassembled WGS sequence"/>
</dbReference>
<comment type="caution">
    <text evidence="2">The sequence shown here is derived from an EMBL/GenBank/DDBJ whole genome shotgun (WGS) entry which is preliminary data.</text>
</comment>
<accession>A0A9W6YAY4</accession>
<proteinExistence type="predicted"/>
<evidence type="ECO:0000313" key="3">
    <source>
        <dbReference type="Proteomes" id="UP001165121"/>
    </source>
</evidence>
<gene>
    <name evidence="2" type="ORF">Pfra01_002530400</name>
</gene>
<keyword evidence="3" id="KW-1185">Reference proteome</keyword>
<evidence type="ECO:0000313" key="2">
    <source>
        <dbReference type="EMBL" id="GMF58732.1"/>
    </source>
</evidence>
<evidence type="ECO:0000256" key="1">
    <source>
        <dbReference type="SAM" id="MobiDB-lite"/>
    </source>
</evidence>
<feature type="region of interest" description="Disordered" evidence="1">
    <location>
        <begin position="1"/>
        <end position="22"/>
    </location>
</feature>
<dbReference type="AlphaFoldDB" id="A0A9W6YAY4"/>